<dbReference type="eggNOG" id="COG1172">
    <property type="taxonomic scope" value="Bacteria"/>
</dbReference>
<dbReference type="PANTHER" id="PTHR32196:SF19">
    <property type="entry name" value="GALACTOFURANOSE TRANSPORTER PERMEASE PROTEIN YTFT"/>
    <property type="match status" value="1"/>
</dbReference>
<evidence type="ECO:0000256" key="2">
    <source>
        <dbReference type="ARBA" id="ARBA00022475"/>
    </source>
</evidence>
<keyword evidence="8" id="KW-1185">Reference proteome</keyword>
<comment type="subcellular location">
    <subcellularLocation>
        <location evidence="1">Cell membrane</location>
        <topology evidence="1">Multi-pass membrane protein</topology>
    </subcellularLocation>
</comment>
<protein>
    <submittedName>
        <fullName evidence="7">Ribose/xylose/arabinose/galactoside ABC transporter permease</fullName>
    </submittedName>
</protein>
<keyword evidence="3 6" id="KW-0812">Transmembrane</keyword>
<feature type="transmembrane region" description="Helical" evidence="6">
    <location>
        <begin position="178"/>
        <end position="196"/>
    </location>
</feature>
<feature type="transmembrane region" description="Helical" evidence="6">
    <location>
        <begin position="225"/>
        <end position="244"/>
    </location>
</feature>
<keyword evidence="2" id="KW-1003">Cell membrane</keyword>
<evidence type="ECO:0000256" key="6">
    <source>
        <dbReference type="SAM" id="Phobius"/>
    </source>
</evidence>
<dbReference type="GO" id="GO:0005886">
    <property type="term" value="C:plasma membrane"/>
    <property type="evidence" value="ECO:0007669"/>
    <property type="project" value="UniProtKB-SubCell"/>
</dbReference>
<evidence type="ECO:0000256" key="3">
    <source>
        <dbReference type="ARBA" id="ARBA00022692"/>
    </source>
</evidence>
<dbReference type="PANTHER" id="PTHR32196">
    <property type="entry name" value="ABC TRANSPORTER PERMEASE PROTEIN YPHD-RELATED-RELATED"/>
    <property type="match status" value="1"/>
</dbReference>
<organism evidence="7 8">
    <name type="scientific">Ruminiclostridium cellobioparum subsp. termitidis CT1112</name>
    <dbReference type="NCBI Taxonomy" id="1195236"/>
    <lineage>
        <taxon>Bacteria</taxon>
        <taxon>Bacillati</taxon>
        <taxon>Bacillota</taxon>
        <taxon>Clostridia</taxon>
        <taxon>Eubacteriales</taxon>
        <taxon>Oscillospiraceae</taxon>
        <taxon>Ruminiclostridium</taxon>
    </lineage>
</organism>
<dbReference type="InterPro" id="IPR001851">
    <property type="entry name" value="ABC_transp_permease"/>
</dbReference>
<gene>
    <name evidence="7" type="ORF">CTER_2823</name>
</gene>
<proteinExistence type="predicted"/>
<accession>S0FHR8</accession>
<dbReference type="PATRIC" id="fig|1195236.3.peg.3143"/>
<evidence type="ECO:0000256" key="4">
    <source>
        <dbReference type="ARBA" id="ARBA00022989"/>
    </source>
</evidence>
<name>S0FHR8_RUMCE</name>
<evidence type="ECO:0000313" key="7">
    <source>
        <dbReference type="EMBL" id="EMS71315.1"/>
    </source>
</evidence>
<dbReference type="EMBL" id="AORV01000039">
    <property type="protein sequence ID" value="EMS71315.1"/>
    <property type="molecule type" value="Genomic_DNA"/>
</dbReference>
<dbReference type="Pfam" id="PF02653">
    <property type="entry name" value="BPD_transp_2"/>
    <property type="match status" value="1"/>
</dbReference>
<feature type="transmembrane region" description="Helical" evidence="6">
    <location>
        <begin position="16"/>
        <end position="40"/>
    </location>
</feature>
<feature type="transmembrane region" description="Helical" evidence="6">
    <location>
        <begin position="135"/>
        <end position="158"/>
    </location>
</feature>
<feature type="transmembrane region" description="Helical" evidence="6">
    <location>
        <begin position="280"/>
        <end position="302"/>
    </location>
</feature>
<comment type="caution">
    <text evidence="7">The sequence shown here is derived from an EMBL/GenBank/DDBJ whole genome shotgun (WGS) entry which is preliminary data.</text>
</comment>
<feature type="transmembrane region" description="Helical" evidence="6">
    <location>
        <begin position="105"/>
        <end position="128"/>
    </location>
</feature>
<evidence type="ECO:0000313" key="8">
    <source>
        <dbReference type="Proteomes" id="UP000014155"/>
    </source>
</evidence>
<dbReference type="Proteomes" id="UP000014155">
    <property type="component" value="Unassembled WGS sequence"/>
</dbReference>
<evidence type="ECO:0000256" key="5">
    <source>
        <dbReference type="ARBA" id="ARBA00023136"/>
    </source>
</evidence>
<keyword evidence="4 6" id="KW-1133">Transmembrane helix</keyword>
<evidence type="ECO:0000256" key="1">
    <source>
        <dbReference type="ARBA" id="ARBA00004651"/>
    </source>
</evidence>
<dbReference type="AlphaFoldDB" id="S0FHR8"/>
<dbReference type="GO" id="GO:0022857">
    <property type="term" value="F:transmembrane transporter activity"/>
    <property type="evidence" value="ECO:0007669"/>
    <property type="project" value="InterPro"/>
</dbReference>
<dbReference type="CDD" id="cd06579">
    <property type="entry name" value="TM_PBP1_transp_AraH_like"/>
    <property type="match status" value="1"/>
</dbReference>
<dbReference type="RefSeq" id="WP_004626608.1">
    <property type="nucleotide sequence ID" value="NZ_AORV01000039.1"/>
</dbReference>
<reference evidence="7 8" key="1">
    <citation type="journal article" date="2013" name="Genome Announc.">
        <title>Draft Genome Sequence of the Cellulolytic, Mesophilic, Anaerobic Bacterium Clostridium termitidis Strain CT1112 (DSM 5398).</title>
        <authorList>
            <person name="Lal S."/>
            <person name="Ramachandran U."/>
            <person name="Zhang X."/>
            <person name="Munir R."/>
            <person name="Sparling R."/>
            <person name="Levin D.B."/>
        </authorList>
    </citation>
    <scope>NUCLEOTIDE SEQUENCE [LARGE SCALE GENOMIC DNA]</scope>
    <source>
        <strain evidence="7 8">CT1112</strain>
    </source>
</reference>
<sequence>MQNLVTVIKNLTKKRLFWPIIALLAVLIFDSIFIDGFLTIELKNGNLYGRIIDIINRSSSLIIITIGMTLVIATGGIDISVGSVVAISGAITVQLLGSGIAPNTPFFLCIIASLAAAALLGCWNGFLVSRIGVQAVVATLILNVAGRGIAQLVTNGQIPTTQYKPFSYLAGFLPHLPIPFSIFIVAVVLTAIVLFVKKTAFGLFVESVGVNSKASRFAGLKAQRIVFATYAICGLCAGIAGLMISSMIKAADSNNAGLLIEMDAILAVAIGGNPMSGGKFSIAASVIGALIIQSLTTTLYAMGVSPEVLPVVKAVVVVIICLFQSEGTHKMILKVLSTHRRLKYEKTV</sequence>
<keyword evidence="5 6" id="KW-0472">Membrane</keyword>
<feature type="transmembrane region" description="Helical" evidence="6">
    <location>
        <begin position="61"/>
        <end position="93"/>
    </location>
</feature>
<dbReference type="STRING" id="1195236.CTER_2823"/>